<evidence type="ECO:0000256" key="5">
    <source>
        <dbReference type="ARBA" id="ARBA00022723"/>
    </source>
</evidence>
<name>A0A8H3B6D2_9AGAM</name>
<keyword evidence="11" id="KW-0472">Membrane</keyword>
<dbReference type="PANTHER" id="PTHR46300:SF7">
    <property type="entry name" value="P450, PUTATIVE (EUROFUNG)-RELATED"/>
    <property type="match status" value="1"/>
</dbReference>
<dbReference type="InterPro" id="IPR036396">
    <property type="entry name" value="Cyt_P450_sf"/>
</dbReference>
<keyword evidence="5 9" id="KW-0479">Metal-binding</keyword>
<dbReference type="PROSITE" id="PS00086">
    <property type="entry name" value="CYTOCHROME_P450"/>
    <property type="match status" value="1"/>
</dbReference>
<evidence type="ECO:0000256" key="6">
    <source>
        <dbReference type="ARBA" id="ARBA00023002"/>
    </source>
</evidence>
<dbReference type="InterPro" id="IPR050364">
    <property type="entry name" value="Cytochrome_P450_fung"/>
</dbReference>
<evidence type="ECO:0000256" key="9">
    <source>
        <dbReference type="PIRSR" id="PIRSR602401-1"/>
    </source>
</evidence>
<evidence type="ECO:0000256" key="10">
    <source>
        <dbReference type="RuleBase" id="RU000461"/>
    </source>
</evidence>
<dbReference type="GO" id="GO:0004497">
    <property type="term" value="F:monooxygenase activity"/>
    <property type="evidence" value="ECO:0007669"/>
    <property type="project" value="UniProtKB-KW"/>
</dbReference>
<organism evidence="12 13">
    <name type="scientific">Rhizoctonia solani</name>
    <dbReference type="NCBI Taxonomy" id="456999"/>
    <lineage>
        <taxon>Eukaryota</taxon>
        <taxon>Fungi</taxon>
        <taxon>Dikarya</taxon>
        <taxon>Basidiomycota</taxon>
        <taxon>Agaricomycotina</taxon>
        <taxon>Agaricomycetes</taxon>
        <taxon>Cantharellales</taxon>
        <taxon>Ceratobasidiaceae</taxon>
        <taxon>Rhizoctonia</taxon>
    </lineage>
</organism>
<dbReference type="PRINTS" id="PR00463">
    <property type="entry name" value="EP450I"/>
</dbReference>
<sequence>MVDYETIVYAGLTVFGMALARHYWSRGFGRKVRHPPSPRSLPFFGNLFSPPPGLDHLAYLELGKRLKSDIIYMDMMGQPVVVLNNAQAASDLFEKRSAMYSDRIGSTMVDHPGLLDWSNFAGMLPYSDLWRRQRRRINNWLNLRAVRQFDSLQEDMVKRLLSRLLDVSRNLEPFEEIKNQFFFAMGSATFQLAYGYHLKNDRDPFFLDAVQASHHIFNATIMSNFLVNVFPALTYVPDWFPGAGWKRTAREWREHKNHAVDAPYEWMKRQVASGDFEPSVLGALLQDYEIDQGLSTAEREKELKELGYILFVGGTDTSSTALVNFVAAMVVNPEAQAKAQAEIDLVLGYASRLPTMADGARMPYVRNLIQEVLRWHPVTPTGGTPHACYQDDVYQGYDIQKGTIMVGNTWAMSRDERVYKDPDTFDPDRFSDQNTPLAPAFGWGRRKCPGMHFAEASLFLTITSLLATFHFSRKKDKAGNEIIPTIEGAANSLTVLVKPFEFELRPRSEKHRELILENVRDE</sequence>
<reference evidence="12" key="1">
    <citation type="submission" date="2021-01" db="EMBL/GenBank/DDBJ databases">
        <authorList>
            <person name="Kaushik A."/>
        </authorList>
    </citation>
    <scope>NUCLEOTIDE SEQUENCE</scope>
    <source>
        <strain evidence="12">AG1-1C</strain>
    </source>
</reference>
<dbReference type="InterPro" id="IPR002401">
    <property type="entry name" value="Cyt_P450_E_grp-I"/>
</dbReference>
<evidence type="ECO:0000256" key="11">
    <source>
        <dbReference type="SAM" id="Phobius"/>
    </source>
</evidence>
<dbReference type="AlphaFoldDB" id="A0A8H3B6D2"/>
<comment type="cofactor">
    <cofactor evidence="1 9">
        <name>heme</name>
        <dbReference type="ChEBI" id="CHEBI:30413"/>
    </cofactor>
</comment>
<feature type="transmembrane region" description="Helical" evidence="11">
    <location>
        <begin position="6"/>
        <end position="24"/>
    </location>
</feature>
<evidence type="ECO:0000256" key="2">
    <source>
        <dbReference type="ARBA" id="ARBA00005179"/>
    </source>
</evidence>
<dbReference type="GO" id="GO:0020037">
    <property type="term" value="F:heme binding"/>
    <property type="evidence" value="ECO:0007669"/>
    <property type="project" value="InterPro"/>
</dbReference>
<keyword evidence="11" id="KW-0812">Transmembrane</keyword>
<dbReference type="PRINTS" id="PR00385">
    <property type="entry name" value="P450"/>
</dbReference>
<dbReference type="InterPro" id="IPR001128">
    <property type="entry name" value="Cyt_P450"/>
</dbReference>
<comment type="similarity">
    <text evidence="3 10">Belongs to the cytochrome P450 family.</text>
</comment>
<evidence type="ECO:0000256" key="4">
    <source>
        <dbReference type="ARBA" id="ARBA00022617"/>
    </source>
</evidence>
<evidence type="ECO:0008006" key="14">
    <source>
        <dbReference type="Google" id="ProtNLM"/>
    </source>
</evidence>
<evidence type="ECO:0000313" key="12">
    <source>
        <dbReference type="EMBL" id="CAE6449097.1"/>
    </source>
</evidence>
<evidence type="ECO:0000313" key="13">
    <source>
        <dbReference type="Proteomes" id="UP000663846"/>
    </source>
</evidence>
<dbReference type="Pfam" id="PF00067">
    <property type="entry name" value="p450"/>
    <property type="match status" value="1"/>
</dbReference>
<dbReference type="PANTHER" id="PTHR46300">
    <property type="entry name" value="P450, PUTATIVE (EUROFUNG)-RELATED-RELATED"/>
    <property type="match status" value="1"/>
</dbReference>
<dbReference type="GO" id="GO:0005506">
    <property type="term" value="F:iron ion binding"/>
    <property type="evidence" value="ECO:0007669"/>
    <property type="project" value="InterPro"/>
</dbReference>
<protein>
    <recommendedName>
        <fullName evidence="14">O-methylsterigmatocystin oxidoreductase</fullName>
    </recommendedName>
</protein>
<comment type="pathway">
    <text evidence="2">Secondary metabolite biosynthesis.</text>
</comment>
<comment type="caution">
    <text evidence="12">The sequence shown here is derived from an EMBL/GenBank/DDBJ whole genome shotgun (WGS) entry which is preliminary data.</text>
</comment>
<feature type="binding site" description="axial binding residue" evidence="9">
    <location>
        <position position="448"/>
    </location>
    <ligand>
        <name>heme</name>
        <dbReference type="ChEBI" id="CHEBI:30413"/>
    </ligand>
    <ligandPart>
        <name>Fe</name>
        <dbReference type="ChEBI" id="CHEBI:18248"/>
    </ligandPart>
</feature>
<keyword evidence="4 9" id="KW-0349">Heme</keyword>
<keyword evidence="8 10" id="KW-0503">Monooxygenase</keyword>
<evidence type="ECO:0000256" key="1">
    <source>
        <dbReference type="ARBA" id="ARBA00001971"/>
    </source>
</evidence>
<dbReference type="SUPFAM" id="SSF48264">
    <property type="entry name" value="Cytochrome P450"/>
    <property type="match status" value="1"/>
</dbReference>
<keyword evidence="7 9" id="KW-0408">Iron</keyword>
<dbReference type="Gene3D" id="1.10.630.10">
    <property type="entry name" value="Cytochrome P450"/>
    <property type="match status" value="1"/>
</dbReference>
<dbReference type="Proteomes" id="UP000663846">
    <property type="component" value="Unassembled WGS sequence"/>
</dbReference>
<dbReference type="InterPro" id="IPR017972">
    <property type="entry name" value="Cyt_P450_CS"/>
</dbReference>
<dbReference type="CDD" id="cd11065">
    <property type="entry name" value="CYP64-like"/>
    <property type="match status" value="1"/>
</dbReference>
<evidence type="ECO:0000256" key="3">
    <source>
        <dbReference type="ARBA" id="ARBA00010617"/>
    </source>
</evidence>
<keyword evidence="11" id="KW-1133">Transmembrane helix</keyword>
<evidence type="ECO:0000256" key="8">
    <source>
        <dbReference type="ARBA" id="ARBA00023033"/>
    </source>
</evidence>
<keyword evidence="6 10" id="KW-0560">Oxidoreductase</keyword>
<gene>
    <name evidence="12" type="ORF">RDB_LOCUS143021</name>
</gene>
<proteinExistence type="inferred from homology"/>
<dbReference type="GO" id="GO:0016705">
    <property type="term" value="F:oxidoreductase activity, acting on paired donors, with incorporation or reduction of molecular oxygen"/>
    <property type="evidence" value="ECO:0007669"/>
    <property type="project" value="InterPro"/>
</dbReference>
<dbReference type="EMBL" id="CAJMWS010000517">
    <property type="protein sequence ID" value="CAE6449097.1"/>
    <property type="molecule type" value="Genomic_DNA"/>
</dbReference>
<evidence type="ECO:0000256" key="7">
    <source>
        <dbReference type="ARBA" id="ARBA00023004"/>
    </source>
</evidence>
<accession>A0A8H3B6D2</accession>